<dbReference type="SUPFAM" id="SSF56112">
    <property type="entry name" value="Protein kinase-like (PK-like)"/>
    <property type="match status" value="1"/>
</dbReference>
<proteinExistence type="predicted"/>
<dbReference type="EMBL" id="BNJG01000005">
    <property type="protein sequence ID" value="GHO60570.1"/>
    <property type="molecule type" value="Genomic_DNA"/>
</dbReference>
<keyword evidence="2" id="KW-1185">Reference proteome</keyword>
<dbReference type="InterPro" id="IPR011009">
    <property type="entry name" value="Kinase-like_dom_sf"/>
</dbReference>
<sequence>MTGGKMREKTASERLLQTLDQQTITTLMRQILDLEDGELLQWQVQEISETNGAATGGVYRLTGTGRGQDREMDWSLILKVLCRTPAGKAPGGLEQEHVLYWKREALVYQSGLLNDLPGGLRGPHCYAVTEQDDESVWLWLEDVKDPHGPCWPLSQYSQAARCLGQMNGAYLAGRPLPAFPWLVRTSSPRGLLDHFSWMWKAVPDPTTWQHPFLRSAFPLPIADRLWRLWEDRGAMLDVLERLPQTFGHLDAWRGNLFAVPEADEEQRLIAIDWAYPGLGTIATDIGDLMAPSFGLFRVEPCDPRTLDRVIFESYLEGLSAAGWQGDRSVVRCAFALFTALKYGCLLFWLHQITDESQHSSWEQRRGHPLDECLQQQAALIYYLLDLADEGRGLIDVA</sequence>
<protein>
    <recommendedName>
        <fullName evidence="3">Aminoglycoside phosphotransferase domain-containing protein</fullName>
    </recommendedName>
</protein>
<comment type="caution">
    <text evidence="1">The sequence shown here is derived from an EMBL/GenBank/DDBJ whole genome shotgun (WGS) entry which is preliminary data.</text>
</comment>
<reference evidence="1 2" key="1">
    <citation type="journal article" date="2021" name="Int. J. Syst. Evol. Microbiol.">
        <title>Reticulibacter mediterranei gen. nov., sp. nov., within the new family Reticulibacteraceae fam. nov., and Ktedonospora formicarum gen. nov., sp. nov., Ktedonobacter robiniae sp. nov., Dictyobacter formicarum sp. nov. and Dictyobacter arantiisoli sp. nov., belonging to the class Ktedonobacteria.</title>
        <authorList>
            <person name="Yabe S."/>
            <person name="Zheng Y."/>
            <person name="Wang C.M."/>
            <person name="Sakai Y."/>
            <person name="Abe K."/>
            <person name="Yokota A."/>
            <person name="Donadio S."/>
            <person name="Cavaletti L."/>
            <person name="Monciardini P."/>
        </authorList>
    </citation>
    <scope>NUCLEOTIDE SEQUENCE [LARGE SCALE GENOMIC DNA]</scope>
    <source>
        <strain evidence="1 2">SOSP1-30</strain>
    </source>
</reference>
<organism evidence="1 2">
    <name type="scientific">Ktedonobacter robiniae</name>
    <dbReference type="NCBI Taxonomy" id="2778365"/>
    <lineage>
        <taxon>Bacteria</taxon>
        <taxon>Bacillati</taxon>
        <taxon>Chloroflexota</taxon>
        <taxon>Ktedonobacteria</taxon>
        <taxon>Ktedonobacterales</taxon>
        <taxon>Ktedonobacteraceae</taxon>
        <taxon>Ktedonobacter</taxon>
    </lineage>
</organism>
<name>A0ABQ3V6U9_9CHLR</name>
<accession>A0ABQ3V6U9</accession>
<gene>
    <name evidence="1" type="ORF">KSB_90450</name>
</gene>
<evidence type="ECO:0008006" key="3">
    <source>
        <dbReference type="Google" id="ProtNLM"/>
    </source>
</evidence>
<evidence type="ECO:0000313" key="1">
    <source>
        <dbReference type="EMBL" id="GHO60570.1"/>
    </source>
</evidence>
<dbReference type="Proteomes" id="UP000654345">
    <property type="component" value="Unassembled WGS sequence"/>
</dbReference>
<evidence type="ECO:0000313" key="2">
    <source>
        <dbReference type="Proteomes" id="UP000654345"/>
    </source>
</evidence>